<evidence type="ECO:0000313" key="1">
    <source>
        <dbReference type="EMBL" id="SNV04899.1"/>
    </source>
</evidence>
<protein>
    <submittedName>
        <fullName evidence="1">Uncharacterized protein</fullName>
    </submittedName>
</protein>
<name>A0A239U5H5_9FIRM</name>
<sequence>MNNENDFIIDIGKMNDRYERFNLVDDSFTLEMKDLKTNITTKLIVSKLDKNKNPLYRLNMNKNTSKNIVIYQKVNAATFYFLLNWISLHLND</sequence>
<dbReference type="Proteomes" id="UP000215383">
    <property type="component" value="Chromosome 1"/>
</dbReference>
<gene>
    <name evidence="1" type="ORF">SAMEA4364220_02062</name>
</gene>
<evidence type="ECO:0000313" key="2">
    <source>
        <dbReference type="Proteomes" id="UP000215383"/>
    </source>
</evidence>
<keyword evidence="2" id="KW-1185">Reference proteome</keyword>
<organism evidence="1 2">
    <name type="scientific">Megamonas hypermegale</name>
    <dbReference type="NCBI Taxonomy" id="158847"/>
    <lineage>
        <taxon>Bacteria</taxon>
        <taxon>Bacillati</taxon>
        <taxon>Bacillota</taxon>
        <taxon>Negativicutes</taxon>
        <taxon>Selenomonadales</taxon>
        <taxon>Selenomonadaceae</taxon>
        <taxon>Megamonas</taxon>
    </lineage>
</organism>
<reference evidence="1 2" key="1">
    <citation type="submission" date="2017-06" db="EMBL/GenBank/DDBJ databases">
        <authorList>
            <consortium name="Pathogen Informatics"/>
        </authorList>
    </citation>
    <scope>NUCLEOTIDE SEQUENCE [LARGE SCALE GENOMIC DNA]</scope>
    <source>
        <strain evidence="1 2">NCTC10570</strain>
    </source>
</reference>
<dbReference type="EMBL" id="LT906446">
    <property type="protein sequence ID" value="SNV04899.1"/>
    <property type="molecule type" value="Genomic_DNA"/>
</dbReference>
<dbReference type="AlphaFoldDB" id="A0A239U5H5"/>
<accession>A0A239U5H5</accession>
<proteinExistence type="predicted"/>